<sequence>MTENANESADVSLRIDESLDKTEDLEMEEPKEYEPVSTEITTKLMDLVENVILNDGDINNAIEDIKTIDSPLVRSQLSDVYGNLSLISLTADQSKKAIELGKAIAQNFVPEDVLKVDCPAMGANEIKGKIVKTRTKVYYKQTKFNLLREESEGFSKLITELLTPIEEDALWVRISQLIGQFNLDPNRVLDIILECFACELGRKDVFVGILRRLRLSKEVLRDMVTLKFIFYQRAGHTSNSFYKMAVILCLEDLLDMLQLFQRLAPDQQKLIEDSNNSKAMIKQRAQKAEKISTIAAMEIQSQNPSTSQSSQGQESSSNQVTFESAIRAQISEDHKFSAELFDEYDVLGKNQKLGFLVAALELGSLSIASQLLSYFPHDYIFGKSRRAREGLTRILGYIIDDFYREKNPSIWESHPARKRTWDSFIEKPAKVSNWAEFEERAVPLVKLLGPNVGCVAEVATKLARLLKIMLEDPELNKTPENTLECNEKVNQLVDFALLPGLTIAEPMYKYGEEVWILISRLPYHQRYRMYGRWKTVNTVPYYLMQLEKGMILGRARYLMKRLSKDTVKLIGRQLGKLCLNHPTIALDYLLTQVQTFQNLIDPVVESLRYLSELAFDVLTYTLIENLADPAKQSLKTGDGTLSPWLSALAAFTGSIYKRYAIEYEGLLQYIVNQLKDKKSVDLLVLREVITAIGGVDQSTNLTEEHVQGLMGGELLKQETFTSLAQKSNRKAVTRLKEALQNADLSVSLAILMAQQRDCIVHQETKQAPVKLSCQILDECQSTFLQFVNFLRTNVKMEDYSKRFPQLSDLMTRFKLAPETAFHLARPIYWFRAQSSFELTKKLKKETTEKKKVDSETKNELYKEAMGQVLISVEEELVRVKDSEFWKDISAKLFTMFWMLSANDLEVSKAAYEREIEKIKKQLEAATNSDASKKKQIKEEERLKTLEAKLRAELNKMEEHVARVNQLLVSTKELLFATASSAQNNRFLQVCVIPRAVFSEIDAVFCAKLIMTIHSNRTSYFQTMILMDKIFYDISVVLIALTENEAANFGKFLSLLLEKVMYWHGDKEIFDKECLGFPGFLTKIRNSSGEFDYFGYKNVCHKWQSRISKAAQYAINNGSYLLCRNMIVVLKKILNHFPIIKTYETNMIADMEALRDREKGKREDLSVLATSYLINLKKRKAHIFTVEEFKGTPKKVKNEKKEEKKEEKKKEKKSEKNGKEKSETPSTPTQKQKRDFSGDEGVMKKAKTISPPDTPSSSNSKNDEKEKETKEKEVKERAKTTPKDQIRRILNKENERDKGKDKEDKEKNGIKARKVVSPREFLEQSKKNGKDREKGGERREKEKKEEKMKENGDKREEKEENKVDKEIKDEKKTKEDTTKEIKPTKPLRKTILAPEKEIEVVKEKEKKDSSKSDSNKRNSDEKIRPSSPSKHRERRPSKEKDTHDRRHSDRKPAEETAKPPKRISHSNSRENGPSMKRARN</sequence>
<dbReference type="InterPro" id="IPR021726">
    <property type="entry name" value="THO_THOC2_N"/>
</dbReference>
<reference evidence="12" key="2">
    <citation type="submission" date="2020-08" db="EMBL/GenBank/DDBJ databases">
        <authorList>
            <person name="Kikuchi T."/>
        </authorList>
    </citation>
    <scope>NUCLEOTIDE SEQUENCE</scope>
    <source>
        <strain evidence="11">Ka4C1</strain>
    </source>
</reference>
<proteinExistence type="inferred from homology"/>
<evidence type="ECO:0000256" key="6">
    <source>
        <dbReference type="SAM" id="Coils"/>
    </source>
</evidence>
<dbReference type="InterPro" id="IPR021418">
    <property type="entry name" value="THO_THOC2_C"/>
</dbReference>
<dbReference type="GO" id="GO:0000445">
    <property type="term" value="C:THO complex part of transcription export complex"/>
    <property type="evidence" value="ECO:0007669"/>
    <property type="project" value="TreeGrafter"/>
</dbReference>
<protein>
    <recommendedName>
        <fullName evidence="3">THO complex subunit 2</fullName>
    </recommendedName>
</protein>
<feature type="domain" description="THO complex subunit 2 N-terminal" evidence="10">
    <location>
        <begin position="430"/>
        <end position="572"/>
    </location>
</feature>
<keyword evidence="14" id="KW-1185">Reference proteome</keyword>
<evidence type="ECO:0000256" key="5">
    <source>
        <dbReference type="ARBA" id="ARBA00047033"/>
    </source>
</evidence>
<gene>
    <name evidence="11" type="ORF">BXYJ_LOCUS970</name>
</gene>
<feature type="compositionally biased region" description="Basic and acidic residues" evidence="7">
    <location>
        <begin position="1393"/>
        <end position="1423"/>
    </location>
</feature>
<comment type="subcellular location">
    <subcellularLocation>
        <location evidence="1">Nucleus</location>
    </subcellularLocation>
</comment>
<feature type="compositionally biased region" description="Basic and acidic residues" evidence="7">
    <location>
        <begin position="13"/>
        <end position="34"/>
    </location>
</feature>
<feature type="compositionally biased region" description="Basic and acidic residues" evidence="7">
    <location>
        <begin position="1260"/>
        <end position="1308"/>
    </location>
</feature>
<feature type="domain" description="THO complex subunitTHOC2 C-terminal" evidence="8">
    <location>
        <begin position="885"/>
        <end position="1174"/>
    </location>
</feature>
<dbReference type="SMR" id="A0A1I7RLQ9"/>
<dbReference type="eggNOG" id="KOG1874">
    <property type="taxonomic scope" value="Eukaryota"/>
</dbReference>
<dbReference type="Pfam" id="PF11732">
    <property type="entry name" value="Thoc2"/>
    <property type="match status" value="1"/>
</dbReference>
<evidence type="ECO:0000313" key="14">
    <source>
        <dbReference type="Proteomes" id="UP000659654"/>
    </source>
</evidence>
<feature type="domain" description="THO complex subunitTHOC2 N-terminal" evidence="9">
    <location>
        <begin position="574"/>
        <end position="649"/>
    </location>
</feature>
<comment type="subunit">
    <text evidence="5">Component of the THO subcomplex, which is composed of THOC1, THOC2, THOC3, THOC5, THOC6 and THOC7. The THO subcomplex interacts with DDX39B to form the THO-DDX39B complex which multimerizes into a 28-subunit tetrameric assembly. Component of the transcription/export (TREX) complex at least composed of ALYREF/THOC4, DDX39B, SARNP/CIP29, CHTOP and the THO subcomplex; in the complex interacts with THOC1, THOC3, THOC5, THOC7 and DDX39B. TREX seems to have a dynamic structure involving ATP-dependent remodeling. Interacts with POLDIP3 and ZC3H11A.</text>
</comment>
<evidence type="ECO:0000256" key="4">
    <source>
        <dbReference type="ARBA" id="ARBA00023242"/>
    </source>
</evidence>
<dbReference type="WBParaSite" id="BXY_0164400.1">
    <property type="protein sequence ID" value="BXY_0164400.1"/>
    <property type="gene ID" value="BXY_0164400"/>
</dbReference>
<dbReference type="Proteomes" id="UP000582659">
    <property type="component" value="Unassembled WGS sequence"/>
</dbReference>
<evidence type="ECO:0000313" key="11">
    <source>
        <dbReference type="EMBL" id="CAD5208734.1"/>
    </source>
</evidence>
<feature type="coiled-coil region" evidence="6">
    <location>
        <begin position="901"/>
        <end position="966"/>
    </location>
</feature>
<keyword evidence="6" id="KW-0175">Coiled coil</keyword>
<evidence type="ECO:0000256" key="2">
    <source>
        <dbReference type="ARBA" id="ARBA00007857"/>
    </source>
</evidence>
<feature type="domain" description="THO complex subunit 2 N-terminal" evidence="10">
    <location>
        <begin position="120"/>
        <end position="409"/>
    </location>
</feature>
<dbReference type="InterPro" id="IPR032302">
    <property type="entry name" value="THOC2_N"/>
</dbReference>
<accession>A0A1I7RLQ9</accession>
<name>A0A1I7RLQ9_BURXY</name>
<feature type="compositionally biased region" description="Basic and acidic residues" evidence="7">
    <location>
        <begin position="1435"/>
        <end position="1457"/>
    </location>
</feature>
<dbReference type="GO" id="GO:0006406">
    <property type="term" value="P:mRNA export from nucleus"/>
    <property type="evidence" value="ECO:0007669"/>
    <property type="project" value="InterPro"/>
</dbReference>
<evidence type="ECO:0000313" key="15">
    <source>
        <dbReference type="WBParaSite" id="BXY_0164400.1"/>
    </source>
</evidence>
<dbReference type="GO" id="GO:0003729">
    <property type="term" value="F:mRNA binding"/>
    <property type="evidence" value="ECO:0007669"/>
    <property type="project" value="TreeGrafter"/>
</dbReference>
<dbReference type="EMBL" id="CAJFDI010000001">
    <property type="protein sequence ID" value="CAD5208734.1"/>
    <property type="molecule type" value="Genomic_DNA"/>
</dbReference>
<dbReference type="GO" id="GO:0006397">
    <property type="term" value="P:mRNA processing"/>
    <property type="evidence" value="ECO:0007669"/>
    <property type="project" value="InterPro"/>
</dbReference>
<feature type="compositionally biased region" description="Basic and acidic residues" evidence="7">
    <location>
        <begin position="1198"/>
        <end position="1222"/>
    </location>
</feature>
<dbReference type="OrthoDB" id="29024at2759"/>
<dbReference type="InterPro" id="IPR040007">
    <property type="entry name" value="Tho2"/>
</dbReference>
<dbReference type="Proteomes" id="UP000095284">
    <property type="component" value="Unplaced"/>
</dbReference>
<evidence type="ECO:0000313" key="12">
    <source>
        <dbReference type="EMBL" id="CAG9082683.1"/>
    </source>
</evidence>
<dbReference type="PANTHER" id="PTHR21597">
    <property type="entry name" value="THO2 PROTEIN"/>
    <property type="match status" value="1"/>
</dbReference>
<evidence type="ECO:0000313" key="13">
    <source>
        <dbReference type="Proteomes" id="UP000095284"/>
    </source>
</evidence>
<evidence type="ECO:0000259" key="8">
    <source>
        <dbReference type="Pfam" id="PF11262"/>
    </source>
</evidence>
<feature type="compositionally biased region" description="Basic and acidic residues" evidence="7">
    <location>
        <begin position="1231"/>
        <end position="1242"/>
    </location>
</feature>
<feature type="compositionally biased region" description="Basic and acidic residues" evidence="7">
    <location>
        <begin position="1319"/>
        <end position="1382"/>
    </location>
</feature>
<evidence type="ECO:0000256" key="1">
    <source>
        <dbReference type="ARBA" id="ARBA00004123"/>
    </source>
</evidence>
<feature type="region of interest" description="Disordered" evidence="7">
    <location>
        <begin position="1"/>
        <end position="34"/>
    </location>
</feature>
<evidence type="ECO:0000259" key="10">
    <source>
        <dbReference type="Pfam" id="PF16134"/>
    </source>
</evidence>
<dbReference type="Pfam" id="PF11262">
    <property type="entry name" value="Tho2"/>
    <property type="match status" value="1"/>
</dbReference>
<comment type="similarity">
    <text evidence="2">Belongs to the THOC2 family.</text>
</comment>
<keyword evidence="4" id="KW-0539">Nucleus</keyword>
<feature type="region of interest" description="Disordered" evidence="7">
    <location>
        <begin position="1193"/>
        <end position="1479"/>
    </location>
</feature>
<dbReference type="Proteomes" id="UP000659654">
    <property type="component" value="Unassembled WGS sequence"/>
</dbReference>
<evidence type="ECO:0000256" key="3">
    <source>
        <dbReference type="ARBA" id="ARBA00019596"/>
    </source>
</evidence>
<dbReference type="Pfam" id="PF16134">
    <property type="entry name" value="THOC2_N"/>
    <property type="match status" value="2"/>
</dbReference>
<organism evidence="13 15">
    <name type="scientific">Bursaphelenchus xylophilus</name>
    <name type="common">Pinewood nematode worm</name>
    <name type="synonym">Aphelenchoides xylophilus</name>
    <dbReference type="NCBI Taxonomy" id="6326"/>
    <lineage>
        <taxon>Eukaryota</taxon>
        <taxon>Metazoa</taxon>
        <taxon>Ecdysozoa</taxon>
        <taxon>Nematoda</taxon>
        <taxon>Chromadorea</taxon>
        <taxon>Rhabditida</taxon>
        <taxon>Tylenchina</taxon>
        <taxon>Tylenchomorpha</taxon>
        <taxon>Aphelenchoidea</taxon>
        <taxon>Aphelenchoididae</taxon>
        <taxon>Bursaphelenchus</taxon>
    </lineage>
</organism>
<dbReference type="EMBL" id="CAJFCV020000001">
    <property type="protein sequence ID" value="CAG9082683.1"/>
    <property type="molecule type" value="Genomic_DNA"/>
</dbReference>
<evidence type="ECO:0000256" key="7">
    <source>
        <dbReference type="SAM" id="MobiDB-lite"/>
    </source>
</evidence>
<dbReference type="PANTHER" id="PTHR21597:SF0">
    <property type="entry name" value="THO COMPLEX SUBUNIT 2"/>
    <property type="match status" value="1"/>
</dbReference>
<reference evidence="15" key="1">
    <citation type="submission" date="2016-11" db="UniProtKB">
        <authorList>
            <consortium name="WormBaseParasite"/>
        </authorList>
    </citation>
    <scope>IDENTIFICATION</scope>
</reference>
<evidence type="ECO:0000259" key="9">
    <source>
        <dbReference type="Pfam" id="PF11732"/>
    </source>
</evidence>